<accession>A0A437GV18</accession>
<comment type="caution">
    <text evidence="2">The sequence shown here is derived from an EMBL/GenBank/DDBJ whole genome shotgun (WGS) entry which is preliminary data.</text>
</comment>
<organism evidence="2 3">
    <name type="scientific">Croceicoccus ponticola</name>
    <dbReference type="NCBI Taxonomy" id="2217664"/>
    <lineage>
        <taxon>Bacteria</taxon>
        <taxon>Pseudomonadati</taxon>
        <taxon>Pseudomonadota</taxon>
        <taxon>Alphaproteobacteria</taxon>
        <taxon>Sphingomonadales</taxon>
        <taxon>Erythrobacteraceae</taxon>
        <taxon>Croceicoccus</taxon>
    </lineage>
</organism>
<evidence type="ECO:0000313" key="2">
    <source>
        <dbReference type="EMBL" id="RVQ65172.1"/>
    </source>
</evidence>
<dbReference type="InterPro" id="IPR032710">
    <property type="entry name" value="NTF2-like_dom_sf"/>
</dbReference>
<dbReference type="Pfam" id="PF13577">
    <property type="entry name" value="SnoaL_4"/>
    <property type="match status" value="1"/>
</dbReference>
<dbReference type="InterPro" id="IPR037401">
    <property type="entry name" value="SnoaL-like"/>
</dbReference>
<sequence length="161" mass="18156">MDATERLLAVEEIKQLKGRYFRYLDTKDWIALRTIFADDAVFDARASFNVDGRGASGRAAESNEWVYEGGDQITDFIKGAAGNIRTVHHGHCHEIEILSANEARGVIAMEDQIWDADGEVLTLHGCGHYHETYRRLDGHWQIQTSRITRLYVSLGENCSAT</sequence>
<dbReference type="SUPFAM" id="SSF54427">
    <property type="entry name" value="NTF2-like"/>
    <property type="match status" value="1"/>
</dbReference>
<keyword evidence="3" id="KW-1185">Reference proteome</keyword>
<gene>
    <name evidence="2" type="ORF">EKN06_14325</name>
</gene>
<evidence type="ECO:0000259" key="1">
    <source>
        <dbReference type="Pfam" id="PF13577"/>
    </source>
</evidence>
<dbReference type="EMBL" id="RXOL01000009">
    <property type="protein sequence ID" value="RVQ65172.1"/>
    <property type="molecule type" value="Genomic_DNA"/>
</dbReference>
<proteinExistence type="predicted"/>
<evidence type="ECO:0000313" key="3">
    <source>
        <dbReference type="Proteomes" id="UP000283003"/>
    </source>
</evidence>
<dbReference type="AlphaFoldDB" id="A0A437GV18"/>
<dbReference type="Proteomes" id="UP000283003">
    <property type="component" value="Unassembled WGS sequence"/>
</dbReference>
<name>A0A437GV18_9SPHN</name>
<feature type="domain" description="SnoaL-like" evidence="1">
    <location>
        <begin position="5"/>
        <end position="144"/>
    </location>
</feature>
<dbReference type="RefSeq" id="WP_127613591.1">
    <property type="nucleotide sequence ID" value="NZ_RXOL01000009.1"/>
</dbReference>
<protein>
    <submittedName>
        <fullName evidence="2">Nuclear transport factor 2 family protein</fullName>
    </submittedName>
</protein>
<reference evidence="2 3" key="1">
    <citation type="submission" date="2018-12" db="EMBL/GenBank/DDBJ databases">
        <title>Croceicoccus ponticola sp. nov., a lipolytic bacterium isolated from seawater.</title>
        <authorList>
            <person name="Yoon J.-H."/>
        </authorList>
    </citation>
    <scope>NUCLEOTIDE SEQUENCE [LARGE SCALE GENOMIC DNA]</scope>
    <source>
        <strain evidence="2 3">GM-16</strain>
    </source>
</reference>
<dbReference type="Gene3D" id="3.10.450.50">
    <property type="match status" value="1"/>
</dbReference>
<dbReference type="OrthoDB" id="7510033at2"/>